<evidence type="ECO:0000256" key="2">
    <source>
        <dbReference type="SAM" id="Phobius"/>
    </source>
</evidence>
<feature type="transmembrane region" description="Helical" evidence="2">
    <location>
        <begin position="475"/>
        <end position="501"/>
    </location>
</feature>
<keyword evidence="4" id="KW-1185">Reference proteome</keyword>
<feature type="transmembrane region" description="Helical" evidence="2">
    <location>
        <begin position="444"/>
        <end position="468"/>
    </location>
</feature>
<accession>A0ABW2LG20</accession>
<dbReference type="PANTHER" id="PTHR38434:SF1">
    <property type="entry name" value="BLL2549 PROTEIN"/>
    <property type="match status" value="1"/>
</dbReference>
<sequence>MSQPQTDDPLQLVAGELNAIGQRLSYLGSVLQTQAAAQARAAAPQQEAAPGQPAAPPAPAAGEAELPPYPRRAAAEPRRRRPDLEPSRVLAWVGAGITLLGVVFLLVLAVQQDWLGPVARIGGGAALAALLIAAGWWVHQKAAEQRIGGIALATTGFAALFLDVVAATALYRFLPVAAGLGVGLLATFGGLVLADRWRAQSLAVGVVLGSAICAPMITSRPTALLIGFLVLLQIAATPIQVRRAWRGLAVVAGIPAVLAALIGTAWSLGYPSNALIVAIFAASVLGVVLAAITAGARPDADRTNIGLLVAAPTPAFLAGPLLLERVEATATGAGTALLLGAIWGVGRYLPAFADWLSGRFLIATGALAMVAAAQATASALDSSSWATALLFEALVLALAGYLLRRGGILLGAGIYAFAGFWIAIGNEAPVGGMLWFDEGVGVPGLVAGLLITGVAAALPAAGVAIGAIRRLPESLPIWAGALVAALYGTASAIMAACLLVSESHDAFLVGHVLITLCWVLAAIAMLLRGVRLKHLRIAGMVLTAVSLAKLLLFDLATLDGFGRVVAFLCAGLILLAAGVGYARLLGREARSA</sequence>
<feature type="transmembrane region" description="Helical" evidence="2">
    <location>
        <begin position="305"/>
        <end position="323"/>
    </location>
</feature>
<feature type="transmembrane region" description="Helical" evidence="2">
    <location>
        <begin position="360"/>
        <end position="379"/>
    </location>
</feature>
<dbReference type="Proteomes" id="UP001596504">
    <property type="component" value="Unassembled WGS sequence"/>
</dbReference>
<keyword evidence="2" id="KW-1133">Transmembrane helix</keyword>
<dbReference type="Pfam" id="PF10101">
    <property type="entry name" value="DUF2339"/>
    <property type="match status" value="2"/>
</dbReference>
<feature type="transmembrane region" description="Helical" evidence="2">
    <location>
        <begin position="408"/>
        <end position="424"/>
    </location>
</feature>
<feature type="transmembrane region" description="Helical" evidence="2">
    <location>
        <begin position="539"/>
        <end position="558"/>
    </location>
</feature>
<proteinExistence type="predicted"/>
<dbReference type="PANTHER" id="PTHR38434">
    <property type="entry name" value="BLL2549 PROTEIN"/>
    <property type="match status" value="1"/>
</dbReference>
<reference evidence="4" key="1">
    <citation type="journal article" date="2019" name="Int. J. Syst. Evol. Microbiol.">
        <title>The Global Catalogue of Microorganisms (GCM) 10K type strain sequencing project: providing services to taxonomists for standard genome sequencing and annotation.</title>
        <authorList>
            <consortium name="The Broad Institute Genomics Platform"/>
            <consortium name="The Broad Institute Genome Sequencing Center for Infectious Disease"/>
            <person name="Wu L."/>
            <person name="Ma J."/>
        </authorList>
    </citation>
    <scope>NUCLEOTIDE SEQUENCE [LARGE SCALE GENOMIC DNA]</scope>
    <source>
        <strain evidence="4">WLHS5</strain>
    </source>
</reference>
<dbReference type="InterPro" id="IPR019286">
    <property type="entry name" value="DUF2339_TM"/>
</dbReference>
<feature type="transmembrane region" description="Helical" evidence="2">
    <location>
        <begin position="248"/>
        <end position="268"/>
    </location>
</feature>
<feature type="transmembrane region" description="Helical" evidence="2">
    <location>
        <begin position="223"/>
        <end position="241"/>
    </location>
</feature>
<dbReference type="RefSeq" id="WP_380666309.1">
    <property type="nucleotide sequence ID" value="NZ_JBHTCJ010000003.1"/>
</dbReference>
<feature type="transmembrane region" description="Helical" evidence="2">
    <location>
        <begin position="89"/>
        <end position="111"/>
    </location>
</feature>
<keyword evidence="2" id="KW-0472">Membrane</keyword>
<name>A0ABW2LG20_9PSEU</name>
<feature type="transmembrane region" description="Helical" evidence="2">
    <location>
        <begin position="329"/>
        <end position="348"/>
    </location>
</feature>
<feature type="region of interest" description="Disordered" evidence="1">
    <location>
        <begin position="38"/>
        <end position="68"/>
    </location>
</feature>
<feature type="compositionally biased region" description="Low complexity" evidence="1">
    <location>
        <begin position="38"/>
        <end position="52"/>
    </location>
</feature>
<feature type="transmembrane region" description="Helical" evidence="2">
    <location>
        <begin position="385"/>
        <end position="403"/>
    </location>
</feature>
<evidence type="ECO:0000256" key="1">
    <source>
        <dbReference type="SAM" id="MobiDB-lite"/>
    </source>
</evidence>
<feature type="transmembrane region" description="Helical" evidence="2">
    <location>
        <begin position="201"/>
        <end position="217"/>
    </location>
</feature>
<dbReference type="EMBL" id="JBHTCJ010000003">
    <property type="protein sequence ID" value="MFC7341452.1"/>
    <property type="molecule type" value="Genomic_DNA"/>
</dbReference>
<keyword evidence="2" id="KW-0812">Transmembrane</keyword>
<feature type="transmembrane region" description="Helical" evidence="2">
    <location>
        <begin position="507"/>
        <end position="527"/>
    </location>
</feature>
<feature type="transmembrane region" description="Helical" evidence="2">
    <location>
        <begin position="117"/>
        <end position="138"/>
    </location>
</feature>
<evidence type="ECO:0000313" key="3">
    <source>
        <dbReference type="EMBL" id="MFC7341452.1"/>
    </source>
</evidence>
<feature type="transmembrane region" description="Helical" evidence="2">
    <location>
        <begin position="176"/>
        <end position="194"/>
    </location>
</feature>
<comment type="caution">
    <text evidence="3">The sequence shown here is derived from an EMBL/GenBank/DDBJ whole genome shotgun (WGS) entry which is preliminary data.</text>
</comment>
<feature type="transmembrane region" description="Helical" evidence="2">
    <location>
        <begin position="150"/>
        <end position="170"/>
    </location>
</feature>
<evidence type="ECO:0000313" key="4">
    <source>
        <dbReference type="Proteomes" id="UP001596504"/>
    </source>
</evidence>
<gene>
    <name evidence="3" type="ORF">ACFQRI_08495</name>
</gene>
<organism evidence="3 4">
    <name type="scientific">Saccharopolyspora griseoalba</name>
    <dbReference type="NCBI Taxonomy" id="1431848"/>
    <lineage>
        <taxon>Bacteria</taxon>
        <taxon>Bacillati</taxon>
        <taxon>Actinomycetota</taxon>
        <taxon>Actinomycetes</taxon>
        <taxon>Pseudonocardiales</taxon>
        <taxon>Pseudonocardiaceae</taxon>
        <taxon>Saccharopolyspora</taxon>
    </lineage>
</organism>
<feature type="transmembrane region" description="Helical" evidence="2">
    <location>
        <begin position="564"/>
        <end position="586"/>
    </location>
</feature>
<protein>
    <submittedName>
        <fullName evidence="3">DUF2339 domain-containing protein</fullName>
    </submittedName>
</protein>
<feature type="transmembrane region" description="Helical" evidence="2">
    <location>
        <begin position="274"/>
        <end position="293"/>
    </location>
</feature>